<dbReference type="Proteomes" id="UP000309676">
    <property type="component" value="Unassembled WGS sequence"/>
</dbReference>
<dbReference type="AlphaFoldDB" id="A0A5R9G9Z6"/>
<evidence type="ECO:0000313" key="2">
    <source>
        <dbReference type="Proteomes" id="UP000309676"/>
    </source>
</evidence>
<accession>A0A5R9G9Z6</accession>
<comment type="caution">
    <text evidence="1">The sequence shown here is derived from an EMBL/GenBank/DDBJ whole genome shotgun (WGS) entry which is preliminary data.</text>
</comment>
<dbReference type="InterPro" id="IPR036916">
    <property type="entry name" value="Sda_sf"/>
</dbReference>
<dbReference type="InterPro" id="IPR015064">
    <property type="entry name" value="Sda"/>
</dbReference>
<organism evidence="1 2">
    <name type="scientific">Paenibacillus antri</name>
    <dbReference type="NCBI Taxonomy" id="2582848"/>
    <lineage>
        <taxon>Bacteria</taxon>
        <taxon>Bacillati</taxon>
        <taxon>Bacillota</taxon>
        <taxon>Bacilli</taxon>
        <taxon>Bacillales</taxon>
        <taxon>Paenibacillaceae</taxon>
        <taxon>Paenibacillus</taxon>
    </lineage>
</organism>
<protein>
    <submittedName>
        <fullName evidence="1">Sporulation histidine kinase inhibitor Sda</fullName>
    </submittedName>
</protein>
<name>A0A5R9G9Z6_9BACL</name>
<dbReference type="SUPFAM" id="SSF100985">
    <property type="entry name" value="Sporulation inhibitor Sda"/>
    <property type="match status" value="1"/>
</dbReference>
<evidence type="ECO:0000313" key="1">
    <source>
        <dbReference type="EMBL" id="TLS49904.1"/>
    </source>
</evidence>
<reference evidence="1 2" key="1">
    <citation type="submission" date="2019-05" db="EMBL/GenBank/DDBJ databases">
        <authorList>
            <person name="Narsing Rao M.P."/>
            <person name="Li W.J."/>
        </authorList>
    </citation>
    <scope>NUCLEOTIDE SEQUENCE [LARGE SCALE GENOMIC DNA]</scope>
    <source>
        <strain evidence="1 2">SYSU_K30003</strain>
    </source>
</reference>
<dbReference type="Gene3D" id="1.10.287.1100">
    <property type="entry name" value="Sporulation inhibitor A"/>
    <property type="match status" value="1"/>
</dbReference>
<dbReference type="Pfam" id="PF08970">
    <property type="entry name" value="Sda"/>
    <property type="match status" value="1"/>
</dbReference>
<sequence>MPKRLNQPFWKGLVFLLLSGTHNYPRARGGPAACKGDIMRTLPDDALIAAYIAAVSLELEGDFIEMLHREIVRRGLTDRVYNIRDH</sequence>
<proteinExistence type="predicted"/>
<dbReference type="EMBL" id="VCIW01000018">
    <property type="protein sequence ID" value="TLS49904.1"/>
    <property type="molecule type" value="Genomic_DNA"/>
</dbReference>
<gene>
    <name evidence="1" type="ORF">FE782_23160</name>
</gene>
<keyword evidence="2" id="KW-1185">Reference proteome</keyword>